<keyword evidence="1" id="KW-0808">Transferase</keyword>
<dbReference type="GO" id="GO:0034194">
    <property type="term" value="P:D-galactonate catabolic process"/>
    <property type="evidence" value="ECO:0007669"/>
    <property type="project" value="InterPro"/>
</dbReference>
<organism evidence="1 2">
    <name type="scientific">Okeania hirsuta</name>
    <dbReference type="NCBI Taxonomy" id="1458930"/>
    <lineage>
        <taxon>Bacteria</taxon>
        <taxon>Bacillati</taxon>
        <taxon>Cyanobacteriota</taxon>
        <taxon>Cyanophyceae</taxon>
        <taxon>Oscillatoriophycideae</taxon>
        <taxon>Oscillatoriales</taxon>
        <taxon>Microcoleaceae</taxon>
        <taxon>Okeania</taxon>
    </lineage>
</organism>
<reference evidence="1 2" key="1">
    <citation type="journal article" date="2018" name="ACS Chem. Biol.">
        <title>Ketoreductase domain dysfunction expands chemodiversity: malyngamide biosynthesis in the cyanobacterium Okeania hirsuta.</title>
        <authorList>
            <person name="Moss N.A."/>
            <person name="Leao T."/>
            <person name="Rankin M."/>
            <person name="McCullough T.M."/>
            <person name="Qu P."/>
            <person name="Korobeynikov A."/>
            <person name="Smith J.L."/>
            <person name="Gerwick L."/>
            <person name="Gerwick W.H."/>
        </authorList>
    </citation>
    <scope>NUCLEOTIDE SEQUENCE [LARGE SCALE GENOMIC DNA]</scope>
    <source>
        <strain evidence="1 2">PAB10Feb10-1</strain>
    </source>
</reference>
<dbReference type="EMBL" id="RCBY01000515">
    <property type="protein sequence ID" value="RQH17206.1"/>
    <property type="molecule type" value="Genomic_DNA"/>
</dbReference>
<sequence length="133" mass="15277">AEEYFPYNLLLVSGLKKEGDVMRGEETQLIGLSRVRDINHSLILMPGTHSKHMLTGEHELLDFKTYMTGELFELISKHSILSHSIELPKENHDYLAFRHGVKEGTAGNLLNRLFRVRTHELFDKLSKPPIIII</sequence>
<dbReference type="InterPro" id="IPR042257">
    <property type="entry name" value="DGOK_C"/>
</dbReference>
<dbReference type="Proteomes" id="UP000269154">
    <property type="component" value="Unassembled WGS sequence"/>
</dbReference>
<comment type="caution">
    <text evidence="1">The sequence shown here is derived from an EMBL/GenBank/DDBJ whole genome shotgun (WGS) entry which is preliminary data.</text>
</comment>
<keyword evidence="2" id="KW-1185">Reference proteome</keyword>
<dbReference type="Gene3D" id="3.30.420.310">
    <property type="entry name" value="2-keto-3-deoxy-galactonokinase, C-terminal domain"/>
    <property type="match status" value="1"/>
</dbReference>
<protein>
    <submittedName>
        <fullName evidence="1">2-keto-3-deoxy-galactonokinase</fullName>
    </submittedName>
</protein>
<accession>A0A3N6QPG0</accession>
<dbReference type="InterPro" id="IPR007729">
    <property type="entry name" value="DGOK"/>
</dbReference>
<evidence type="ECO:0000313" key="1">
    <source>
        <dbReference type="EMBL" id="RQH17206.1"/>
    </source>
</evidence>
<proteinExistence type="predicted"/>
<evidence type="ECO:0000313" key="2">
    <source>
        <dbReference type="Proteomes" id="UP000269154"/>
    </source>
</evidence>
<name>A0A3N6QPG0_9CYAN</name>
<dbReference type="AlphaFoldDB" id="A0A3N6QPG0"/>
<gene>
    <name evidence="1" type="ORF">D5R40_33490</name>
</gene>
<dbReference type="RefSeq" id="WP_161565167.1">
    <property type="nucleotide sequence ID" value="NZ_CAWOLW010000463.1"/>
</dbReference>
<feature type="non-terminal residue" evidence="1">
    <location>
        <position position="1"/>
    </location>
</feature>
<keyword evidence="1" id="KW-0418">Kinase</keyword>
<dbReference type="GO" id="GO:0008671">
    <property type="term" value="F:2-dehydro-3-deoxygalactonokinase activity"/>
    <property type="evidence" value="ECO:0007669"/>
    <property type="project" value="InterPro"/>
</dbReference>
<dbReference type="Pfam" id="PF05035">
    <property type="entry name" value="DGOK"/>
    <property type="match status" value="1"/>
</dbReference>